<proteinExistence type="predicted"/>
<dbReference type="AlphaFoldDB" id="A0A1F7IEW8"/>
<evidence type="ECO:0000313" key="2">
    <source>
        <dbReference type="Proteomes" id="UP000177698"/>
    </source>
</evidence>
<name>A0A1F7IEW8_9BACT</name>
<gene>
    <name evidence="1" type="ORF">A2954_02545</name>
</gene>
<protein>
    <submittedName>
        <fullName evidence="1">Uncharacterized protein</fullName>
    </submittedName>
</protein>
<dbReference type="EMBL" id="MGAG01000008">
    <property type="protein sequence ID" value="OGK41905.1"/>
    <property type="molecule type" value="Genomic_DNA"/>
</dbReference>
<accession>A0A1F7IEW8</accession>
<reference evidence="1 2" key="1">
    <citation type="journal article" date="2016" name="Nat. Commun.">
        <title>Thousands of microbial genomes shed light on interconnected biogeochemical processes in an aquifer system.</title>
        <authorList>
            <person name="Anantharaman K."/>
            <person name="Brown C.T."/>
            <person name="Hug L.A."/>
            <person name="Sharon I."/>
            <person name="Castelle C.J."/>
            <person name="Probst A.J."/>
            <person name="Thomas B.C."/>
            <person name="Singh A."/>
            <person name="Wilkins M.J."/>
            <person name="Karaoz U."/>
            <person name="Brodie E.L."/>
            <person name="Williams K.H."/>
            <person name="Hubbard S.S."/>
            <person name="Banfield J.F."/>
        </authorList>
    </citation>
    <scope>NUCLEOTIDE SEQUENCE [LARGE SCALE GENOMIC DNA]</scope>
</reference>
<evidence type="ECO:0000313" key="1">
    <source>
        <dbReference type="EMBL" id="OGK41905.1"/>
    </source>
</evidence>
<organism evidence="1 2">
    <name type="scientific">Candidatus Roizmanbacteria bacterium RIFCSPLOWO2_01_FULL_37_12</name>
    <dbReference type="NCBI Taxonomy" id="1802056"/>
    <lineage>
        <taxon>Bacteria</taxon>
        <taxon>Candidatus Roizmaniibacteriota</taxon>
    </lineage>
</organism>
<comment type="caution">
    <text evidence="1">The sequence shown here is derived from an EMBL/GenBank/DDBJ whole genome shotgun (WGS) entry which is preliminary data.</text>
</comment>
<dbReference type="Proteomes" id="UP000177698">
    <property type="component" value="Unassembled WGS sequence"/>
</dbReference>
<sequence>MAERIKNPVTRKITESIYPISGGSPGVNDILYQIYFPYLIRNIMCKPKQLTEYMVDDLT</sequence>